<gene>
    <name evidence="1" type="ORF">VEZ01S_54_00180</name>
</gene>
<dbReference type="eggNOG" id="ENOG5031PJZ">
    <property type="taxonomic scope" value="Bacteria"/>
</dbReference>
<reference evidence="1 2" key="1">
    <citation type="submission" date="2013-09" db="EMBL/GenBank/DDBJ databases">
        <title>Whole genome shotgun sequence of Vibrio ezurae NBRC 102218.</title>
        <authorList>
            <person name="Yoshida I."/>
            <person name="Hosoyama A."/>
            <person name="Numata M."/>
            <person name="Hashimoto M."/>
            <person name="Hosoyama Y."/>
            <person name="Tsuchikane K."/>
            <person name="Noguchi M."/>
            <person name="Hirakata S."/>
            <person name="Ichikawa N."/>
            <person name="Ohji S."/>
            <person name="Yamazoe A."/>
            <person name="Fujita N."/>
        </authorList>
    </citation>
    <scope>NUCLEOTIDE SEQUENCE [LARGE SCALE GENOMIC DNA]</scope>
    <source>
        <strain evidence="1 2">NBRC 102218</strain>
    </source>
</reference>
<dbReference type="AlphaFoldDB" id="U3B769"/>
<comment type="caution">
    <text evidence="1">The sequence shown here is derived from an EMBL/GenBank/DDBJ whole genome shotgun (WGS) entry which is preliminary data.</text>
</comment>
<keyword evidence="2" id="KW-1185">Reference proteome</keyword>
<dbReference type="EMBL" id="BATM01000054">
    <property type="protein sequence ID" value="GAD81267.1"/>
    <property type="molecule type" value="Genomic_DNA"/>
</dbReference>
<name>U3B769_9VIBR</name>
<dbReference type="Proteomes" id="UP000016562">
    <property type="component" value="Unassembled WGS sequence"/>
</dbReference>
<protein>
    <submittedName>
        <fullName evidence="1">Uncharacterized protein</fullName>
    </submittedName>
</protein>
<proteinExistence type="predicted"/>
<accession>U3B769</accession>
<evidence type="ECO:0000313" key="2">
    <source>
        <dbReference type="Proteomes" id="UP000016562"/>
    </source>
</evidence>
<evidence type="ECO:0000313" key="1">
    <source>
        <dbReference type="EMBL" id="GAD81267.1"/>
    </source>
</evidence>
<organism evidence="1 2">
    <name type="scientific">Vibrio ezurae NBRC 102218</name>
    <dbReference type="NCBI Taxonomy" id="1219080"/>
    <lineage>
        <taxon>Bacteria</taxon>
        <taxon>Pseudomonadati</taxon>
        <taxon>Pseudomonadota</taxon>
        <taxon>Gammaproteobacteria</taxon>
        <taxon>Vibrionales</taxon>
        <taxon>Vibrionaceae</taxon>
        <taxon>Vibrio</taxon>
    </lineage>
</organism>
<dbReference type="STRING" id="1219080.VEZ01S_54_00180"/>
<sequence length="138" mass="15921">MFSRIFPALSLITDLVLLVLHISLINRSDVRSKLSFIVKWQRLRDDSHIDSDEELNMTNNNVFGKTISTLACIAFSSSSIAHDRDRPFEPELDDYSYEVFLDSPDPMLNMVFNEDGLQQIEWDNQTWQGTHATNGFHL</sequence>